<evidence type="ECO:0000256" key="1">
    <source>
        <dbReference type="SAM" id="Coils"/>
    </source>
</evidence>
<comment type="caution">
    <text evidence="3">The sequence shown here is derived from an EMBL/GenBank/DDBJ whole genome shotgun (WGS) entry which is preliminary data.</text>
</comment>
<dbReference type="AlphaFoldDB" id="A0A9W8ZCG3"/>
<dbReference type="EMBL" id="JAPEVA010000053">
    <property type="protein sequence ID" value="KAJ4403225.1"/>
    <property type="molecule type" value="Genomic_DNA"/>
</dbReference>
<name>A0A9W8ZCG3_9PLEO</name>
<organism evidence="3 4">
    <name type="scientific">Didymella pomorum</name>
    <dbReference type="NCBI Taxonomy" id="749634"/>
    <lineage>
        <taxon>Eukaryota</taxon>
        <taxon>Fungi</taxon>
        <taxon>Dikarya</taxon>
        <taxon>Ascomycota</taxon>
        <taxon>Pezizomycotina</taxon>
        <taxon>Dothideomycetes</taxon>
        <taxon>Pleosporomycetidae</taxon>
        <taxon>Pleosporales</taxon>
        <taxon>Pleosporineae</taxon>
        <taxon>Didymellaceae</taxon>
        <taxon>Didymella</taxon>
    </lineage>
</organism>
<protein>
    <submittedName>
        <fullName evidence="3">Uncharacterized protein</fullName>
    </submittedName>
</protein>
<dbReference type="InterPro" id="IPR011990">
    <property type="entry name" value="TPR-like_helical_dom_sf"/>
</dbReference>
<feature type="region of interest" description="Disordered" evidence="2">
    <location>
        <begin position="264"/>
        <end position="300"/>
    </location>
</feature>
<keyword evidence="1" id="KW-0175">Coiled coil</keyword>
<accession>A0A9W8ZCG3</accession>
<dbReference type="SUPFAM" id="SSF48452">
    <property type="entry name" value="TPR-like"/>
    <property type="match status" value="1"/>
</dbReference>
<evidence type="ECO:0000256" key="2">
    <source>
        <dbReference type="SAM" id="MobiDB-lite"/>
    </source>
</evidence>
<feature type="coiled-coil region" evidence="1">
    <location>
        <begin position="25"/>
        <end position="59"/>
    </location>
</feature>
<gene>
    <name evidence="3" type="ORF">N0V91_006628</name>
</gene>
<dbReference type="OrthoDB" id="3791184at2759"/>
<reference evidence="3" key="1">
    <citation type="submission" date="2022-10" db="EMBL/GenBank/DDBJ databases">
        <title>Tapping the CABI collections for fungal endophytes: first genome assemblies for Collariella, Neodidymelliopsis, Ascochyta clinopodiicola, Didymella pomorum, Didymosphaeria variabile, Neocosmospora piperis and Neocucurbitaria cava.</title>
        <authorList>
            <person name="Hill R."/>
        </authorList>
    </citation>
    <scope>NUCLEOTIDE SEQUENCE</scope>
    <source>
        <strain evidence="3">IMI 355091</strain>
    </source>
</reference>
<evidence type="ECO:0000313" key="4">
    <source>
        <dbReference type="Proteomes" id="UP001140510"/>
    </source>
</evidence>
<keyword evidence="4" id="KW-1185">Reference proteome</keyword>
<evidence type="ECO:0000313" key="3">
    <source>
        <dbReference type="EMBL" id="KAJ4403225.1"/>
    </source>
</evidence>
<dbReference type="Proteomes" id="UP001140510">
    <property type="component" value="Unassembled WGS sequence"/>
</dbReference>
<dbReference type="Gene3D" id="1.25.40.10">
    <property type="entry name" value="Tetratricopeptide repeat domain"/>
    <property type="match status" value="1"/>
</dbReference>
<sequence>MDAAADLVRTVHQLKIDRDTWQALAQQYKAAFEAQTARLRELQDICTAMQAELENERVQYRRLHMGLDGAQQDRPPTPNSTVELGDTQSFGTAIVLPPSRIDVSWRLRPSEEDGNPIFKRVQQFTSQRNFGTALVEIERLLRGPLSLKARAEGLLLKSSILQATGPESLHDALAACSEALNLCDRVSELQSLLPKIQYQRGLFYYQLRMLQQAREAFRAASEDNLLFDRANKYRQSCDDELELLHYDRRSAFDEIRSISNSALTQTNVGSSHDELATDSSLPPPIHTDATQGLPTSFSPSEANKIATERRDSIHREATIEDVPGQPREKHEACAKSHHSEVTAIRRKQIQTMLLRCQLLQATILSLECRQKSHKTAAEIQIHHETIMLLARRALLLAQGLRDADLLVAAQKLSIRANAAFNDRVEAVDHARTVWTLKPRRDNEYGQGLAHGVTANKIQGEDTSLRKMTQRNAARKLYDEAISSSRQSGFRKKKRVQSRRDSCNAEQLLTVKDELDAMFECLSCEDGYGDLLDYLEDGEMFDPLRLLSRT</sequence>
<proteinExistence type="predicted"/>
<feature type="compositionally biased region" description="Polar residues" evidence="2">
    <location>
        <begin position="288"/>
        <end position="300"/>
    </location>
</feature>